<keyword evidence="1" id="KW-0175">Coiled coil</keyword>
<dbReference type="EMBL" id="CADCVX010000268">
    <property type="protein sequence ID" value="CAA9506201.1"/>
    <property type="molecule type" value="Genomic_DNA"/>
</dbReference>
<evidence type="ECO:0000313" key="2">
    <source>
        <dbReference type="EMBL" id="CAA9506201.1"/>
    </source>
</evidence>
<dbReference type="PANTHER" id="PTHR42815:SF2">
    <property type="entry name" value="FAD-BINDING, PUTATIVE (AFU_ORTHOLOGUE AFUA_6G07600)-RELATED"/>
    <property type="match status" value="1"/>
</dbReference>
<feature type="coiled-coil region" evidence="1">
    <location>
        <begin position="175"/>
        <end position="202"/>
    </location>
</feature>
<gene>
    <name evidence="2" type="ORF">AVDCRST_MAG91-1358</name>
</gene>
<dbReference type="AlphaFoldDB" id="A0A6J4SVA2"/>
<reference evidence="2" key="1">
    <citation type="submission" date="2020-02" db="EMBL/GenBank/DDBJ databases">
        <authorList>
            <person name="Meier V. D."/>
        </authorList>
    </citation>
    <scope>NUCLEOTIDE SEQUENCE</scope>
    <source>
        <strain evidence="2">AVDCRST_MAG91</strain>
    </source>
</reference>
<evidence type="ECO:0000256" key="1">
    <source>
        <dbReference type="SAM" id="Coils"/>
    </source>
</evidence>
<dbReference type="PANTHER" id="PTHR42815">
    <property type="entry name" value="FAD-BINDING, PUTATIVE (AFU_ORTHOLOGUE AFUA_6G07600)-RELATED"/>
    <property type="match status" value="1"/>
</dbReference>
<dbReference type="InterPro" id="IPR012349">
    <property type="entry name" value="Split_barrel_FMN-bd"/>
</dbReference>
<sequence>MAYDFLDRLSTPSVRAARIANGADGLWEKLEGDRSSGRFTEREAAFIGLRDSFYLASLSATGWPYIQHRGGPPGFLRVLDDTTLGFADFRGNRQYLSLGNVADDDRVALFLMDYPARRRLKVLAHMAPRDLRADPDLAARLATPGYRGVAERGFTLRLEAFDWNCPQHITPRFTAAEVEDATAALRERLAILEAENARLRDAATPQASRDGRS</sequence>
<proteinExistence type="predicted"/>
<dbReference type="SUPFAM" id="SSF50475">
    <property type="entry name" value="FMN-binding split barrel"/>
    <property type="match status" value="1"/>
</dbReference>
<protein>
    <submittedName>
        <fullName evidence="2">Flavodoxin reductases (Ferredoxin-NADPH reductases) family 1</fullName>
    </submittedName>
</protein>
<name>A0A6J4SVA2_9SPHN</name>
<accession>A0A6J4SVA2</accession>
<organism evidence="2">
    <name type="scientific">uncultured Sphingomonadaceae bacterium</name>
    <dbReference type="NCBI Taxonomy" id="169976"/>
    <lineage>
        <taxon>Bacteria</taxon>
        <taxon>Pseudomonadati</taxon>
        <taxon>Pseudomonadota</taxon>
        <taxon>Alphaproteobacteria</taxon>
        <taxon>Sphingomonadales</taxon>
        <taxon>Sphingomonadaceae</taxon>
        <taxon>environmental samples</taxon>
    </lineage>
</organism>
<dbReference type="Gene3D" id="2.30.110.10">
    <property type="entry name" value="Electron Transport, Fmn-binding Protein, Chain A"/>
    <property type="match status" value="1"/>
</dbReference>